<organism evidence="8 9">
    <name type="scientific">Exaiptasia diaphana</name>
    <name type="common">Tropical sea anemone</name>
    <name type="synonym">Aiptasia pulchella</name>
    <dbReference type="NCBI Taxonomy" id="2652724"/>
    <lineage>
        <taxon>Eukaryota</taxon>
        <taxon>Metazoa</taxon>
        <taxon>Cnidaria</taxon>
        <taxon>Anthozoa</taxon>
        <taxon>Hexacorallia</taxon>
        <taxon>Actiniaria</taxon>
        <taxon>Aiptasiidae</taxon>
        <taxon>Exaiptasia</taxon>
    </lineage>
</organism>
<feature type="signal peptide" evidence="6">
    <location>
        <begin position="1"/>
        <end position="20"/>
    </location>
</feature>
<feature type="coiled-coil region" evidence="5">
    <location>
        <begin position="174"/>
        <end position="208"/>
    </location>
</feature>
<feature type="domain" description="EGF-like" evidence="7">
    <location>
        <begin position="127"/>
        <end position="165"/>
    </location>
</feature>
<evidence type="ECO:0000256" key="2">
    <source>
        <dbReference type="ARBA" id="ARBA00022536"/>
    </source>
</evidence>
<dbReference type="InterPro" id="IPR000742">
    <property type="entry name" value="EGF"/>
</dbReference>
<keyword evidence="6" id="KW-0732">Signal</keyword>
<dbReference type="OrthoDB" id="5978771at2759"/>
<dbReference type="Pfam" id="PF00536">
    <property type="entry name" value="SAM_1"/>
    <property type="match status" value="1"/>
</dbReference>
<dbReference type="EnsemblMetazoa" id="XM_028660363.1">
    <property type="protein sequence ID" value="XP_028516164.1"/>
    <property type="gene ID" value="LOC114575465"/>
</dbReference>
<evidence type="ECO:0000256" key="1">
    <source>
        <dbReference type="ARBA" id="ARBA00006373"/>
    </source>
</evidence>
<evidence type="ECO:0000256" key="5">
    <source>
        <dbReference type="SAM" id="Coils"/>
    </source>
</evidence>
<dbReference type="CDD" id="cd09487">
    <property type="entry name" value="SAM_superfamily"/>
    <property type="match status" value="1"/>
</dbReference>
<dbReference type="PANTHER" id="PTHR12916">
    <property type="entry name" value="CYTOCHROME C OXIDASE POLYPEPTIDE VIC-2"/>
    <property type="match status" value="1"/>
</dbReference>
<keyword evidence="9" id="KW-1185">Reference proteome</keyword>
<sequence>MYLRILILASVSACVRIALCEQLPQPCALLKKGIQDFLREAGISANKLKTYADFFTQKNIDVNVFKALTLAQLQNLGIQVLGDRLKIQKYFSSDLCNNCAKSNVCKNGGVCQDGFRCFTCYCPDTYYGPTCSSKCPCKNSGKCIGKEDGGFECKCMAGYAGNLCEKQWLSEDAFKQLEQKVKKLTKKLEQNEKKITEQGKALAEVKNKFNMLRKNEWRLVRVDKPLDKLAKIALYQKKPTYIQSMPMVFPSNTKAIIISVFTNFWNTKGHAYLDFKTYQQGNEKDGSVTVVNTHFNIYANTFYYELMLPWNTTLPQELVFKITGSYLTGGSNNWYQVKLVGFVKA</sequence>
<keyword evidence="5" id="KW-0175">Coiled coil</keyword>
<dbReference type="CDD" id="cd00054">
    <property type="entry name" value="EGF_CA"/>
    <property type="match status" value="2"/>
</dbReference>
<dbReference type="PROSITE" id="PS50026">
    <property type="entry name" value="EGF_3"/>
    <property type="match status" value="1"/>
</dbReference>
<name>A0A913YM08_EXADI</name>
<dbReference type="PANTHER" id="PTHR12916:SF9">
    <property type="entry name" value="NEUROGENIC LOCUS NOTCH HOMOLOG PROTEIN 1-RELATED"/>
    <property type="match status" value="1"/>
</dbReference>
<accession>A0A913YM08</accession>
<dbReference type="SUPFAM" id="SSF57184">
    <property type="entry name" value="Growth factor receptor domain"/>
    <property type="match status" value="1"/>
</dbReference>
<evidence type="ECO:0000256" key="4">
    <source>
        <dbReference type="PROSITE-ProRule" id="PRU00076"/>
    </source>
</evidence>
<evidence type="ECO:0000313" key="9">
    <source>
        <dbReference type="Proteomes" id="UP000887567"/>
    </source>
</evidence>
<keyword evidence="3" id="KW-0677">Repeat</keyword>
<dbReference type="RefSeq" id="XP_028516164.1">
    <property type="nucleotide sequence ID" value="XM_028660363.1"/>
</dbReference>
<dbReference type="PROSITE" id="PS00022">
    <property type="entry name" value="EGF_1"/>
    <property type="match status" value="1"/>
</dbReference>
<dbReference type="Gene3D" id="2.10.25.10">
    <property type="entry name" value="Laminin"/>
    <property type="match status" value="2"/>
</dbReference>
<dbReference type="SUPFAM" id="SSF47769">
    <property type="entry name" value="SAM/Pointed domain"/>
    <property type="match status" value="1"/>
</dbReference>
<dbReference type="InterPro" id="IPR009030">
    <property type="entry name" value="Growth_fac_rcpt_cys_sf"/>
</dbReference>
<dbReference type="GO" id="GO:0007219">
    <property type="term" value="P:Notch signaling pathway"/>
    <property type="evidence" value="ECO:0007669"/>
    <property type="project" value="TreeGrafter"/>
</dbReference>
<dbReference type="GO" id="GO:0005112">
    <property type="term" value="F:Notch binding"/>
    <property type="evidence" value="ECO:0007669"/>
    <property type="project" value="TreeGrafter"/>
</dbReference>
<dbReference type="AlphaFoldDB" id="A0A913YM08"/>
<comment type="caution">
    <text evidence="4">Lacks conserved residue(s) required for the propagation of feature annotation.</text>
</comment>
<feature type="chain" id="PRO_5037755326" description="EGF-like domain-containing protein" evidence="6">
    <location>
        <begin position="21"/>
        <end position="345"/>
    </location>
</feature>
<dbReference type="InterPro" id="IPR013761">
    <property type="entry name" value="SAM/pointed_sf"/>
</dbReference>
<keyword evidence="2 4" id="KW-0245">EGF-like domain</keyword>
<dbReference type="Gene3D" id="1.10.150.50">
    <property type="entry name" value="Transcription Factor, Ets-1"/>
    <property type="match status" value="1"/>
</dbReference>
<dbReference type="GeneID" id="114575465"/>
<reference evidence="8" key="1">
    <citation type="submission" date="2022-11" db="UniProtKB">
        <authorList>
            <consortium name="EnsemblMetazoa"/>
        </authorList>
    </citation>
    <scope>IDENTIFICATION</scope>
</reference>
<evidence type="ECO:0000313" key="8">
    <source>
        <dbReference type="EnsemblMetazoa" id="XP_028516164.1"/>
    </source>
</evidence>
<feature type="disulfide bond" evidence="4">
    <location>
        <begin position="155"/>
        <end position="164"/>
    </location>
</feature>
<evidence type="ECO:0000256" key="3">
    <source>
        <dbReference type="ARBA" id="ARBA00022737"/>
    </source>
</evidence>
<dbReference type="PROSITE" id="PS01186">
    <property type="entry name" value="EGF_2"/>
    <property type="match status" value="1"/>
</dbReference>
<dbReference type="KEGG" id="epa:114575465"/>
<protein>
    <recommendedName>
        <fullName evidence="7">EGF-like domain-containing protein</fullName>
    </recommendedName>
</protein>
<dbReference type="SMART" id="SM00181">
    <property type="entry name" value="EGF"/>
    <property type="match status" value="2"/>
</dbReference>
<comment type="similarity">
    <text evidence="1">Belongs to the EGF domain peptide family.</text>
</comment>
<evidence type="ECO:0000259" key="7">
    <source>
        <dbReference type="PROSITE" id="PS50026"/>
    </source>
</evidence>
<dbReference type="InterPro" id="IPR001660">
    <property type="entry name" value="SAM"/>
</dbReference>
<dbReference type="Proteomes" id="UP000887567">
    <property type="component" value="Unplaced"/>
</dbReference>
<proteinExistence type="inferred from homology"/>
<evidence type="ECO:0000256" key="6">
    <source>
        <dbReference type="SAM" id="SignalP"/>
    </source>
</evidence>
<keyword evidence="4" id="KW-1015">Disulfide bond</keyword>